<proteinExistence type="predicted"/>
<evidence type="ECO:0000313" key="1">
    <source>
        <dbReference type="EMBL" id="KKM95871.1"/>
    </source>
</evidence>
<organism evidence="1">
    <name type="scientific">marine sediment metagenome</name>
    <dbReference type="NCBI Taxonomy" id="412755"/>
    <lineage>
        <taxon>unclassified sequences</taxon>
        <taxon>metagenomes</taxon>
        <taxon>ecological metagenomes</taxon>
    </lineage>
</organism>
<sequence>TTINNYDVGECRLIESDGSVEPAGSDHDATTDTPLSIAKLLTCKQLLDDAEIDDDRQRYFLTNPYNINQLLNLTEVKSADYNTVKALAQGHIDTFMGFRFLRSTRLVADGTDTSATLCYAFAQDAIVLAVAEEPNVSIDLRPDLLNSTQVFSTLSIGATRVEGPAVVEITLPTSA</sequence>
<reference evidence="1" key="1">
    <citation type="journal article" date="2015" name="Nature">
        <title>Complex archaea that bridge the gap between prokaryotes and eukaryotes.</title>
        <authorList>
            <person name="Spang A."/>
            <person name="Saw J.H."/>
            <person name="Jorgensen S.L."/>
            <person name="Zaremba-Niedzwiedzka K."/>
            <person name="Martijn J."/>
            <person name="Lind A.E."/>
            <person name="van Eijk R."/>
            <person name="Schleper C."/>
            <person name="Guy L."/>
            <person name="Ettema T.J."/>
        </authorList>
    </citation>
    <scope>NUCLEOTIDE SEQUENCE</scope>
</reference>
<dbReference type="AlphaFoldDB" id="A0A0F9M957"/>
<accession>A0A0F9M957</accession>
<feature type="non-terminal residue" evidence="1">
    <location>
        <position position="1"/>
    </location>
</feature>
<dbReference type="InterPro" id="IPR045565">
    <property type="entry name" value="Phage_capsid_2"/>
</dbReference>
<gene>
    <name evidence="1" type="ORF">LCGC14_1183920</name>
</gene>
<name>A0A0F9M957_9ZZZZ</name>
<dbReference type="Pfam" id="PF19821">
    <property type="entry name" value="Phage_capsid_2"/>
    <property type="match status" value="1"/>
</dbReference>
<protein>
    <submittedName>
        <fullName evidence="1">Uncharacterized protein</fullName>
    </submittedName>
</protein>
<comment type="caution">
    <text evidence="1">The sequence shown here is derived from an EMBL/GenBank/DDBJ whole genome shotgun (WGS) entry which is preliminary data.</text>
</comment>
<dbReference type="EMBL" id="LAZR01005953">
    <property type="protein sequence ID" value="KKM95871.1"/>
    <property type="molecule type" value="Genomic_DNA"/>
</dbReference>